<name>A0A5B0E4H2_9MICC</name>
<evidence type="ECO:0000256" key="1">
    <source>
        <dbReference type="SAM" id="SignalP"/>
    </source>
</evidence>
<proteinExistence type="predicted"/>
<gene>
    <name evidence="2" type="ORF">FQ154_17675</name>
</gene>
<evidence type="ECO:0000313" key="2">
    <source>
        <dbReference type="EMBL" id="KAA0973536.1"/>
    </source>
</evidence>
<dbReference type="RefSeq" id="WP_149620724.1">
    <property type="nucleotide sequence ID" value="NZ_VOBL01000024.1"/>
</dbReference>
<dbReference type="OrthoDB" id="9830323at2"/>
<dbReference type="EMBL" id="VOBL01000024">
    <property type="protein sequence ID" value="KAA0973536.1"/>
    <property type="molecule type" value="Genomic_DNA"/>
</dbReference>
<feature type="signal peptide" evidence="1">
    <location>
        <begin position="1"/>
        <end position="26"/>
    </location>
</feature>
<organism evidence="2 3">
    <name type="scientific">Paeniglutamicibacter gangotriensis</name>
    <dbReference type="NCBI Taxonomy" id="254787"/>
    <lineage>
        <taxon>Bacteria</taxon>
        <taxon>Bacillati</taxon>
        <taxon>Actinomycetota</taxon>
        <taxon>Actinomycetes</taxon>
        <taxon>Micrococcales</taxon>
        <taxon>Micrococcaceae</taxon>
        <taxon>Paeniglutamicibacter</taxon>
    </lineage>
</organism>
<sequence>MAGRLMQGGAALGLLCVLGGCSAISADPPTADASSVSLENLMDRVPGGAQILMGMGSIEQTGVSAIARLEAHPGTALTMVAVCGGPGTLHLELEHDDGLVVPCDSKVISTDIVSGPGARSDTVTITLEPGNSYSTLVYTAESEPED</sequence>
<comment type="caution">
    <text evidence="2">The sequence shown here is derived from an EMBL/GenBank/DDBJ whole genome shotgun (WGS) entry which is preliminary data.</text>
</comment>
<evidence type="ECO:0000313" key="3">
    <source>
        <dbReference type="Proteomes" id="UP000323856"/>
    </source>
</evidence>
<keyword evidence="1" id="KW-0732">Signal</keyword>
<dbReference type="Proteomes" id="UP000323856">
    <property type="component" value="Unassembled WGS sequence"/>
</dbReference>
<feature type="chain" id="PRO_5039135475" evidence="1">
    <location>
        <begin position="27"/>
        <end position="146"/>
    </location>
</feature>
<accession>A0A5B0E4H2</accession>
<dbReference type="PROSITE" id="PS51257">
    <property type="entry name" value="PROKAR_LIPOPROTEIN"/>
    <property type="match status" value="1"/>
</dbReference>
<reference evidence="2 3" key="1">
    <citation type="submission" date="2019-07" db="EMBL/GenBank/DDBJ databases">
        <title>Analysis of the biochemical properties, biological activity and biotechnological potential of siderophores and biosurfactants produced by Antarctic psychrotolerant bacteria.</title>
        <authorList>
            <person name="Styczynski M."/>
            <person name="Krucon T."/>
            <person name="Decewicz P."/>
            <person name="Dziewit L."/>
        </authorList>
    </citation>
    <scope>NUCLEOTIDE SEQUENCE [LARGE SCALE GENOMIC DNA]</scope>
    <source>
        <strain evidence="2 3">ANT_H27</strain>
    </source>
</reference>
<protein>
    <submittedName>
        <fullName evidence="2">Uncharacterized protein</fullName>
    </submittedName>
</protein>
<dbReference type="AlphaFoldDB" id="A0A5B0E4H2"/>